<dbReference type="STRING" id="1391654.AKJ09_05416"/>
<protein>
    <recommendedName>
        <fullName evidence="1">IgGFc-binding protein N-terminal domain-containing protein</fullName>
    </recommendedName>
</protein>
<proteinExistence type="predicted"/>
<dbReference type="AlphaFoldDB" id="A0A0K1PZ42"/>
<dbReference type="PROSITE" id="PS51257">
    <property type="entry name" value="PROKAR_LIPOPROTEIN"/>
    <property type="match status" value="1"/>
</dbReference>
<dbReference type="InterPro" id="IPR035234">
    <property type="entry name" value="IgGFc-bd_N"/>
</dbReference>
<gene>
    <name evidence="2" type="ORF">AKJ09_05416</name>
</gene>
<feature type="domain" description="IgGFc-binding protein N-terminal" evidence="1">
    <location>
        <begin position="240"/>
        <end position="563"/>
    </location>
</feature>
<sequence>MKPGTYAVVVGGVALAAVVACGKGDRNPFADERRGFDISSDAAPPGCKAAQVCSRDLRAIVDFCDESHVFKECPPDQGCADGACVPACEATAINTSSAGCEFAALPPSLYLESGGSCFAAIVTNTWAAPARIEADYAGVPIDLATSARVLRSTGDGTTYEPFTGELQPRDMAVVFLSHSPERPPKTDLWVPCPDGITPAMLKETGVDGTRRAQSFRIKTSAPVNTYTMYPFGGAKSYAPSATLVLPVAAWKNEYIVTSPWERSLAYPAAPTTQLVAAEDDTEVTLIPSTNVAGGPGVDGADKGVPQKYRMNRGEVIQFNQGTELSGSRISSTKQVAVFGGHQCMFIPAGQYACDTTQLQLFPVHSWGHEYAAVPHLSRRADGAPEEYFYRIVAAADDTVLTYDPAPPEDAPTKLASAGSGLFTTRDPFVVRSQDAQHPIAVYAYMSGLEFSGAAKDDGDPEITYVIPTEQYLGNYVFFADRSFRNTHLVVVRSRSEGRDFQPVSLDCAGTLEGWKPVGTDGKHEFVRVSLKKDGLDQHVGSGTCTAGRHEMNSTGPFTVTVWGTDAAASYAYPGGAALRKLNDIEPSKIN</sequence>
<dbReference type="PANTHER" id="PTHR46534">
    <property type="entry name" value="IGGFC_BINDING DOMAIN-CONTAINING PROTEIN"/>
    <property type="match status" value="1"/>
</dbReference>
<dbReference type="PANTHER" id="PTHR46534:SF1">
    <property type="entry name" value="IGGFC-BINDING PROTEIN N-TERMINAL DOMAIN-CONTAINING PROTEIN"/>
    <property type="match status" value="1"/>
</dbReference>
<dbReference type="EMBL" id="CP012333">
    <property type="protein sequence ID" value="AKU98752.1"/>
    <property type="molecule type" value="Genomic_DNA"/>
</dbReference>
<dbReference type="Pfam" id="PF17517">
    <property type="entry name" value="IgGFc_binding"/>
    <property type="match status" value="1"/>
</dbReference>
<organism evidence="2 3">
    <name type="scientific">Labilithrix luteola</name>
    <dbReference type="NCBI Taxonomy" id="1391654"/>
    <lineage>
        <taxon>Bacteria</taxon>
        <taxon>Pseudomonadati</taxon>
        <taxon>Myxococcota</taxon>
        <taxon>Polyangia</taxon>
        <taxon>Polyangiales</taxon>
        <taxon>Labilitrichaceae</taxon>
        <taxon>Labilithrix</taxon>
    </lineage>
</organism>
<keyword evidence="3" id="KW-1185">Reference proteome</keyword>
<dbReference type="KEGG" id="llu:AKJ09_05416"/>
<dbReference type="Proteomes" id="UP000064967">
    <property type="component" value="Chromosome"/>
</dbReference>
<evidence type="ECO:0000313" key="3">
    <source>
        <dbReference type="Proteomes" id="UP000064967"/>
    </source>
</evidence>
<evidence type="ECO:0000313" key="2">
    <source>
        <dbReference type="EMBL" id="AKU98752.1"/>
    </source>
</evidence>
<name>A0A0K1PZ42_9BACT</name>
<evidence type="ECO:0000259" key="1">
    <source>
        <dbReference type="Pfam" id="PF17517"/>
    </source>
</evidence>
<accession>A0A0K1PZ42</accession>
<dbReference type="RefSeq" id="WP_146649770.1">
    <property type="nucleotide sequence ID" value="NZ_CP012333.1"/>
</dbReference>
<reference evidence="2 3" key="1">
    <citation type="submission" date="2015-08" db="EMBL/GenBank/DDBJ databases">
        <authorList>
            <person name="Babu N.S."/>
            <person name="Beckwith C.J."/>
            <person name="Beseler K.G."/>
            <person name="Brison A."/>
            <person name="Carone J.V."/>
            <person name="Caskin T.P."/>
            <person name="Diamond M."/>
            <person name="Durham M.E."/>
            <person name="Foxe J.M."/>
            <person name="Go M."/>
            <person name="Henderson B.A."/>
            <person name="Jones I.B."/>
            <person name="McGettigan J.A."/>
            <person name="Micheletti S.J."/>
            <person name="Nasrallah M.E."/>
            <person name="Ortiz D."/>
            <person name="Piller C.R."/>
            <person name="Privatt S.R."/>
            <person name="Schneider S.L."/>
            <person name="Sharp S."/>
            <person name="Smith T.C."/>
            <person name="Stanton J.D."/>
            <person name="Ullery H.E."/>
            <person name="Wilson R.J."/>
            <person name="Serrano M.G."/>
            <person name="Buck G."/>
            <person name="Lee V."/>
            <person name="Wang Y."/>
            <person name="Carvalho R."/>
            <person name="Voegtly L."/>
            <person name="Shi R."/>
            <person name="Duckworth R."/>
            <person name="Johnson A."/>
            <person name="Loviza R."/>
            <person name="Walstead R."/>
            <person name="Shah Z."/>
            <person name="Kiflezghi M."/>
            <person name="Wade K."/>
            <person name="Ball S.L."/>
            <person name="Bradley K.W."/>
            <person name="Asai D.J."/>
            <person name="Bowman C.A."/>
            <person name="Russell D.A."/>
            <person name="Pope W.H."/>
            <person name="Jacobs-Sera D."/>
            <person name="Hendrix R.W."/>
            <person name="Hatfull G.F."/>
        </authorList>
    </citation>
    <scope>NUCLEOTIDE SEQUENCE [LARGE SCALE GENOMIC DNA]</scope>
    <source>
        <strain evidence="2 3">DSM 27648</strain>
    </source>
</reference>
<dbReference type="OrthoDB" id="5486557at2"/>